<organism evidence="1 2">
    <name type="scientific">Saccharobesus litoralis</name>
    <dbReference type="NCBI Taxonomy" id="2172099"/>
    <lineage>
        <taxon>Bacteria</taxon>
        <taxon>Pseudomonadati</taxon>
        <taxon>Pseudomonadota</taxon>
        <taxon>Gammaproteobacteria</taxon>
        <taxon>Alteromonadales</taxon>
        <taxon>Alteromonadaceae</taxon>
        <taxon>Saccharobesus</taxon>
    </lineage>
</organism>
<evidence type="ECO:0000313" key="1">
    <source>
        <dbReference type="EMBL" id="AWB64942.1"/>
    </source>
</evidence>
<dbReference type="Proteomes" id="UP000244441">
    <property type="component" value="Chromosome"/>
</dbReference>
<dbReference type="EMBL" id="CP026604">
    <property type="protein sequence ID" value="AWB64942.1"/>
    <property type="molecule type" value="Genomic_DNA"/>
</dbReference>
<dbReference type="KEGG" id="cate:C2869_00125"/>
<accession>A0A2S0VL61</accession>
<sequence length="120" mass="14061">MALIENNLFAYDQTPEYDELTKKEMRRWITTAEKYFADNWDLTSEKTIFATAAKQPFKFSDKTGLALCGLAAAAGEFEFIKQHFYQYYNDPNTRKSESSHNFHALLPELKERWIKNGSIY</sequence>
<keyword evidence="2" id="KW-1185">Reference proteome</keyword>
<dbReference type="AlphaFoldDB" id="A0A2S0VL61"/>
<proteinExistence type="predicted"/>
<name>A0A2S0VL61_9ALTE</name>
<reference evidence="1 2" key="1">
    <citation type="submission" date="2018-01" db="EMBL/GenBank/DDBJ databases">
        <title>Genome sequence of a Cantenovulum-like bacteria.</title>
        <authorList>
            <person name="Tan W.R."/>
            <person name="Lau N.-S."/>
            <person name="Go F."/>
            <person name="Amirul A.-A.A."/>
        </authorList>
    </citation>
    <scope>NUCLEOTIDE SEQUENCE [LARGE SCALE GENOMIC DNA]</scope>
    <source>
        <strain evidence="1 2">CCB-QB4</strain>
    </source>
</reference>
<evidence type="ECO:0000313" key="2">
    <source>
        <dbReference type="Proteomes" id="UP000244441"/>
    </source>
</evidence>
<protein>
    <submittedName>
        <fullName evidence="1">Uncharacterized protein</fullName>
    </submittedName>
</protein>
<gene>
    <name evidence="1" type="ORF">C2869_00125</name>
</gene>